<reference evidence="2" key="3">
    <citation type="submission" date="2025-08" db="UniProtKB">
        <authorList>
            <consortium name="RefSeq"/>
        </authorList>
    </citation>
    <scope>IDENTIFICATION</scope>
    <source>
        <strain evidence="2">NI907</strain>
    </source>
</reference>
<dbReference type="AlphaFoldDB" id="A0A6P8BBT9"/>
<dbReference type="Proteomes" id="UP000515153">
    <property type="component" value="Unplaced"/>
</dbReference>
<evidence type="ECO:0000313" key="1">
    <source>
        <dbReference type="Proteomes" id="UP000515153"/>
    </source>
</evidence>
<keyword evidence="1" id="KW-1185">Reference proteome</keyword>
<gene>
    <name evidence="2" type="ORF">PgNI_03903</name>
</gene>
<sequence length="159" mass="18712">MAKQGLVSFTAHLDELIWTSILGWPRFWCALYFAIFRVLNENLDWFLVWACRYTCDLNRVDRGEQCPLPDNATSVYFKTGETADETIRAVVNRGWRLRHPWILKNDDCVVTLMLGKYEAVSIRDDGVVNHNIWETRREFRDAARQRMEHLPHSGCRPIK</sequence>
<evidence type="ECO:0000313" key="2">
    <source>
        <dbReference type="RefSeq" id="XP_030984657.1"/>
    </source>
</evidence>
<dbReference type="RefSeq" id="XP_030984657.1">
    <property type="nucleotide sequence ID" value="XM_031123955.1"/>
</dbReference>
<name>A0A6P8BBT9_PYRGI</name>
<dbReference type="KEGG" id="pgri:PgNI_03903"/>
<reference evidence="2" key="1">
    <citation type="journal article" date="2019" name="Mol. Biol. Evol.">
        <title>Blast fungal genomes show frequent chromosomal changes, gene gains and losses, and effector gene turnover.</title>
        <authorList>
            <person name="Gomez Luciano L.B."/>
            <person name="Jason Tsai I."/>
            <person name="Chuma I."/>
            <person name="Tosa Y."/>
            <person name="Chen Y.H."/>
            <person name="Li J.Y."/>
            <person name="Li M.Y."/>
            <person name="Jade Lu M.Y."/>
            <person name="Nakayashiki H."/>
            <person name="Li W.H."/>
        </authorList>
    </citation>
    <scope>NUCLEOTIDE SEQUENCE</scope>
    <source>
        <strain evidence="2">NI907</strain>
    </source>
</reference>
<organism evidence="1 2">
    <name type="scientific">Pyricularia grisea</name>
    <name type="common">Crabgrass-specific blast fungus</name>
    <name type="synonym">Magnaporthe grisea</name>
    <dbReference type="NCBI Taxonomy" id="148305"/>
    <lineage>
        <taxon>Eukaryota</taxon>
        <taxon>Fungi</taxon>
        <taxon>Dikarya</taxon>
        <taxon>Ascomycota</taxon>
        <taxon>Pezizomycotina</taxon>
        <taxon>Sordariomycetes</taxon>
        <taxon>Sordariomycetidae</taxon>
        <taxon>Magnaporthales</taxon>
        <taxon>Pyriculariaceae</taxon>
        <taxon>Pyricularia</taxon>
    </lineage>
</organism>
<dbReference type="GeneID" id="41958864"/>
<reference evidence="2" key="2">
    <citation type="submission" date="2019-10" db="EMBL/GenBank/DDBJ databases">
        <authorList>
            <consortium name="NCBI Genome Project"/>
        </authorList>
    </citation>
    <scope>NUCLEOTIDE SEQUENCE</scope>
    <source>
        <strain evidence="2">NI907</strain>
    </source>
</reference>
<protein>
    <submittedName>
        <fullName evidence="2">Uncharacterized protein</fullName>
    </submittedName>
</protein>
<proteinExistence type="predicted"/>
<accession>A0A6P8BBT9</accession>